<gene>
    <name evidence="3" type="ORF">LX95_01611</name>
</gene>
<dbReference type="GO" id="GO:0008713">
    <property type="term" value="F:ADP-heptose-lipopolysaccharide heptosyltransferase activity"/>
    <property type="evidence" value="ECO:0007669"/>
    <property type="project" value="TreeGrafter"/>
</dbReference>
<dbReference type="InterPro" id="IPR002201">
    <property type="entry name" value="Glyco_trans_9"/>
</dbReference>
<evidence type="ECO:0000313" key="3">
    <source>
        <dbReference type="EMBL" id="PZW40547.1"/>
    </source>
</evidence>
<dbReference type="EMBL" id="QKYV01000004">
    <property type="protein sequence ID" value="PZW40547.1"/>
    <property type="molecule type" value="Genomic_DNA"/>
</dbReference>
<dbReference type="SUPFAM" id="SSF53756">
    <property type="entry name" value="UDP-Glycosyltransferase/glycogen phosphorylase"/>
    <property type="match status" value="1"/>
</dbReference>
<organism evidence="3 4">
    <name type="scientific">Mesonia algae</name>
    <dbReference type="NCBI Taxonomy" id="213248"/>
    <lineage>
        <taxon>Bacteria</taxon>
        <taxon>Pseudomonadati</taxon>
        <taxon>Bacteroidota</taxon>
        <taxon>Flavobacteriia</taxon>
        <taxon>Flavobacteriales</taxon>
        <taxon>Flavobacteriaceae</taxon>
        <taxon>Mesonia</taxon>
    </lineage>
</organism>
<evidence type="ECO:0000256" key="2">
    <source>
        <dbReference type="ARBA" id="ARBA00022679"/>
    </source>
</evidence>
<keyword evidence="4" id="KW-1185">Reference proteome</keyword>
<dbReference type="CDD" id="cd03789">
    <property type="entry name" value="GT9_LPS_heptosyltransferase"/>
    <property type="match status" value="1"/>
</dbReference>
<dbReference type="Pfam" id="PF01075">
    <property type="entry name" value="Glyco_transf_9"/>
    <property type="match status" value="1"/>
</dbReference>
<reference evidence="3 4" key="1">
    <citation type="submission" date="2018-06" db="EMBL/GenBank/DDBJ databases">
        <title>Genomic Encyclopedia of Archaeal and Bacterial Type Strains, Phase II (KMG-II): from individual species to whole genera.</title>
        <authorList>
            <person name="Goeker M."/>
        </authorList>
    </citation>
    <scope>NUCLEOTIDE SEQUENCE [LARGE SCALE GENOMIC DNA]</scope>
    <source>
        <strain evidence="3 4">DSM 15361</strain>
    </source>
</reference>
<keyword evidence="2 3" id="KW-0808">Transferase</keyword>
<name>A0A2W7IMG4_9FLAO</name>
<dbReference type="Proteomes" id="UP000249542">
    <property type="component" value="Unassembled WGS sequence"/>
</dbReference>
<evidence type="ECO:0000313" key="4">
    <source>
        <dbReference type="Proteomes" id="UP000249542"/>
    </source>
</evidence>
<comment type="caution">
    <text evidence="3">The sequence shown here is derived from an EMBL/GenBank/DDBJ whole genome shotgun (WGS) entry which is preliminary data.</text>
</comment>
<dbReference type="PANTHER" id="PTHR30160:SF7">
    <property type="entry name" value="ADP-HEPTOSE--LPS HEPTOSYLTRANSFERASE 2"/>
    <property type="match status" value="1"/>
</dbReference>
<dbReference type="AlphaFoldDB" id="A0A2W7IMG4"/>
<dbReference type="RefSeq" id="WP_111540923.1">
    <property type="nucleotide sequence ID" value="NZ_QKYV01000004.1"/>
</dbReference>
<dbReference type="Gene3D" id="3.40.50.2000">
    <property type="entry name" value="Glycogen Phosphorylase B"/>
    <property type="match status" value="2"/>
</dbReference>
<proteinExistence type="predicted"/>
<dbReference type="GO" id="GO:0009244">
    <property type="term" value="P:lipopolysaccharide core region biosynthetic process"/>
    <property type="evidence" value="ECO:0007669"/>
    <property type="project" value="TreeGrafter"/>
</dbReference>
<accession>A0A2W7IMG4</accession>
<evidence type="ECO:0000256" key="1">
    <source>
        <dbReference type="ARBA" id="ARBA00022676"/>
    </source>
</evidence>
<dbReference type="GO" id="GO:0005829">
    <property type="term" value="C:cytosol"/>
    <property type="evidence" value="ECO:0007669"/>
    <property type="project" value="TreeGrafter"/>
</dbReference>
<dbReference type="PANTHER" id="PTHR30160">
    <property type="entry name" value="TETRAACYLDISACCHARIDE 4'-KINASE-RELATED"/>
    <property type="match status" value="1"/>
</dbReference>
<keyword evidence="1" id="KW-0328">Glycosyltransferase</keyword>
<sequence>MKVLVIQQKMIGDVLTSSILFEAIKLEHPSAELHYLVNSHTVPVVENNTFIDKLVLFTPEIENSKLQFYRFLKEIRKEKYDIVIDVYSKTSSAFITSFSKAKIRIGKSKSYLNWAYTHQSGMDLVRNHGIPLAYENRLNMLTPFVKNINYKVEPQIFITEKEKDQLQLKLKNEKLSLKEDPVVMVNILGSSPSKTYPLPYLAELLDELVNHFKDIKFLFNYIPKQQDQVNTLKSYCSQKTQNNILNFYAPSLREFIILTSFCDAMIGNEGGAIHMAKAVNIPSFAIFSPWIRKETWGANDEDDQNLNVHLRDFEPQLFKNYNKKDFRKNQKEYYLKFEPELIKKTLVNFIKNSITSLNGS</sequence>
<dbReference type="InterPro" id="IPR051199">
    <property type="entry name" value="LPS_LOS_Heptosyltrfase"/>
</dbReference>
<protein>
    <submittedName>
        <fullName evidence="3">Heptosyltransferase-2</fullName>
    </submittedName>
</protein>